<dbReference type="EMBL" id="VSSQ01122403">
    <property type="protein sequence ID" value="MPN54302.1"/>
    <property type="molecule type" value="Genomic_DNA"/>
</dbReference>
<name>A0A645ITX8_9ZZZZ</name>
<organism evidence="1">
    <name type="scientific">bioreactor metagenome</name>
    <dbReference type="NCBI Taxonomy" id="1076179"/>
    <lineage>
        <taxon>unclassified sequences</taxon>
        <taxon>metagenomes</taxon>
        <taxon>ecological metagenomes</taxon>
    </lineage>
</organism>
<dbReference type="AlphaFoldDB" id="A0A645ITX8"/>
<evidence type="ECO:0000313" key="1">
    <source>
        <dbReference type="EMBL" id="MPN54302.1"/>
    </source>
</evidence>
<proteinExistence type="predicted"/>
<gene>
    <name evidence="1" type="ORF">SDC9_201972</name>
</gene>
<reference evidence="1" key="1">
    <citation type="submission" date="2019-08" db="EMBL/GenBank/DDBJ databases">
        <authorList>
            <person name="Kucharzyk K."/>
            <person name="Murdoch R.W."/>
            <person name="Higgins S."/>
            <person name="Loffler F."/>
        </authorList>
    </citation>
    <scope>NUCLEOTIDE SEQUENCE</scope>
</reference>
<accession>A0A645ITX8</accession>
<protein>
    <submittedName>
        <fullName evidence="1">Uncharacterized protein</fullName>
    </submittedName>
</protein>
<sequence>MGEDERYKNLTFIEPNKVIEILEDANFICLPEKNQIPSNYIITKRILCITYMGDFVIYILSLNTVIPTHFIVFDTKKESNLIDNSIIELLKSKVDEIQTLDRLDSQTSDEVLVDIIHDECETISEVQESENWYDYLPASSKHFIGRDKIRTSI</sequence>
<comment type="caution">
    <text evidence="1">The sequence shown here is derived from an EMBL/GenBank/DDBJ whole genome shotgun (WGS) entry which is preliminary data.</text>
</comment>